<organism evidence="4 5">
    <name type="scientific">Streptomyces justiciae</name>
    <dbReference type="NCBI Taxonomy" id="2780140"/>
    <lineage>
        <taxon>Bacteria</taxon>
        <taxon>Bacillati</taxon>
        <taxon>Actinomycetota</taxon>
        <taxon>Actinomycetes</taxon>
        <taxon>Kitasatosporales</taxon>
        <taxon>Streptomycetaceae</taxon>
        <taxon>Streptomyces</taxon>
    </lineage>
</organism>
<gene>
    <name evidence="4" type="ORF">RQC66_29990</name>
</gene>
<dbReference type="InterPro" id="IPR035905">
    <property type="entry name" value="Barstar-like_sf"/>
</dbReference>
<accession>A0ABU3M2F7</accession>
<dbReference type="RefSeq" id="WP_314204876.1">
    <property type="nucleotide sequence ID" value="NZ_JAVTLL010000022.1"/>
</dbReference>
<dbReference type="Gene3D" id="3.30.370.10">
    <property type="entry name" value="Barstar-like"/>
    <property type="match status" value="1"/>
</dbReference>
<feature type="compositionally biased region" description="Basic and acidic residues" evidence="2">
    <location>
        <begin position="186"/>
        <end position="195"/>
    </location>
</feature>
<evidence type="ECO:0000256" key="2">
    <source>
        <dbReference type="SAM" id="MobiDB-lite"/>
    </source>
</evidence>
<evidence type="ECO:0000256" key="1">
    <source>
        <dbReference type="ARBA" id="ARBA00006845"/>
    </source>
</evidence>
<feature type="region of interest" description="Disordered" evidence="2">
    <location>
        <begin position="174"/>
        <end position="195"/>
    </location>
</feature>
<keyword evidence="5" id="KW-1185">Reference proteome</keyword>
<evidence type="ECO:0000313" key="4">
    <source>
        <dbReference type="EMBL" id="MDT7844957.1"/>
    </source>
</evidence>
<dbReference type="Pfam" id="PF01337">
    <property type="entry name" value="Barstar"/>
    <property type="match status" value="1"/>
</dbReference>
<comment type="similarity">
    <text evidence="1">Belongs to the barstar family.</text>
</comment>
<feature type="domain" description="Barstar (barnase inhibitor)" evidence="3">
    <location>
        <begin position="37"/>
        <end position="103"/>
    </location>
</feature>
<evidence type="ECO:0000313" key="5">
    <source>
        <dbReference type="Proteomes" id="UP001257948"/>
    </source>
</evidence>
<dbReference type="Proteomes" id="UP001257948">
    <property type="component" value="Unassembled WGS sequence"/>
</dbReference>
<sequence length="195" mass="20969">MNAWLTERRPPWVVIADRDDPWPTAETAELRARGGEVVRLDGRRLSDAAAVFAAFADALSFPGYFGRNWDALVDCLHDRHFHGGGVPGTAVRIDHADALLGADFLGLFVSVLCQAAWQANLRLDADGLPQDLPACALHFLLLLDDTPPAAFAPAVASGMDVRVALDAGRLTATLSGEDWPTPPDPPRPELGCDRP</sequence>
<dbReference type="EMBL" id="JAVTLL010000022">
    <property type="protein sequence ID" value="MDT7844957.1"/>
    <property type="molecule type" value="Genomic_DNA"/>
</dbReference>
<protein>
    <submittedName>
        <fullName evidence="4">Barstar family protein</fullName>
    </submittedName>
</protein>
<reference evidence="5" key="1">
    <citation type="submission" date="2023-07" db="EMBL/GenBank/DDBJ databases">
        <title>Draft genome sequence of the endophytic actinobacterium Streptomyces justiciae WPN32, a potential antibiotic producer.</title>
        <authorList>
            <person name="Yasawong M."/>
            <person name="Pana W."/>
            <person name="Ganta P."/>
            <person name="Santapan N."/>
            <person name="Songngamsuk T."/>
            <person name="Phatcharaharikarn M."/>
            <person name="Kerdtoob S."/>
            <person name="Nantapong N."/>
        </authorList>
    </citation>
    <scope>NUCLEOTIDE SEQUENCE [LARGE SCALE GENOMIC DNA]</scope>
    <source>
        <strain evidence="5">WPN32</strain>
    </source>
</reference>
<dbReference type="SUPFAM" id="SSF52038">
    <property type="entry name" value="Barstar-related"/>
    <property type="match status" value="1"/>
</dbReference>
<comment type="caution">
    <text evidence="4">The sequence shown here is derived from an EMBL/GenBank/DDBJ whole genome shotgun (WGS) entry which is preliminary data.</text>
</comment>
<name>A0ABU3M2F7_9ACTN</name>
<proteinExistence type="inferred from homology"/>
<dbReference type="InterPro" id="IPR000468">
    <property type="entry name" value="Barstar"/>
</dbReference>
<evidence type="ECO:0000259" key="3">
    <source>
        <dbReference type="Pfam" id="PF01337"/>
    </source>
</evidence>